<name>A0A0R0KR97_SOYBN</name>
<sequence length="64" mass="7396">MEDFHKEFQEKNSDVKSRFDIGNASGKKWISMINEADILIMATDIFTDTKVSIPFTSYFLPFSI</sequence>
<dbReference type="EMBL" id="CM000835">
    <property type="protein sequence ID" value="KRH69351.1"/>
    <property type="molecule type" value="Genomic_DNA"/>
</dbReference>
<reference evidence="1 2" key="1">
    <citation type="journal article" date="2010" name="Nature">
        <title>Genome sequence of the palaeopolyploid soybean.</title>
        <authorList>
            <person name="Schmutz J."/>
            <person name="Cannon S.B."/>
            <person name="Schlueter J."/>
            <person name="Ma J."/>
            <person name="Mitros T."/>
            <person name="Nelson W."/>
            <person name="Hyten D.L."/>
            <person name="Song Q."/>
            <person name="Thelen J.J."/>
            <person name="Cheng J."/>
            <person name="Xu D."/>
            <person name="Hellsten U."/>
            <person name="May G.D."/>
            <person name="Yu Y."/>
            <person name="Sakurai T."/>
            <person name="Umezawa T."/>
            <person name="Bhattacharyya M.K."/>
            <person name="Sandhu D."/>
            <person name="Valliyodan B."/>
            <person name="Lindquist E."/>
            <person name="Peto M."/>
            <person name="Grant D."/>
            <person name="Shu S."/>
            <person name="Goodstein D."/>
            <person name="Barry K."/>
            <person name="Futrell-Griggs M."/>
            <person name="Abernathy B."/>
            <person name="Du J."/>
            <person name="Tian Z."/>
            <person name="Zhu L."/>
            <person name="Gill N."/>
            <person name="Joshi T."/>
            <person name="Libault M."/>
            <person name="Sethuraman A."/>
            <person name="Zhang X.-C."/>
            <person name="Shinozaki K."/>
            <person name="Nguyen H.T."/>
            <person name="Wing R.A."/>
            <person name="Cregan P."/>
            <person name="Specht J."/>
            <person name="Grimwood J."/>
            <person name="Rokhsar D."/>
            <person name="Stacey G."/>
            <person name="Shoemaker R.C."/>
            <person name="Jackson S.A."/>
        </authorList>
    </citation>
    <scope>NUCLEOTIDE SEQUENCE</scope>
    <source>
        <strain evidence="2">cv. Williams 82</strain>
        <tissue evidence="1">Callus</tissue>
    </source>
</reference>
<dbReference type="InParanoid" id="A0A0R0KR97"/>
<reference evidence="2" key="2">
    <citation type="submission" date="2018-02" db="UniProtKB">
        <authorList>
            <consortium name="EnsemblPlants"/>
        </authorList>
    </citation>
    <scope>IDENTIFICATION</scope>
    <source>
        <strain evidence="2">Williams 82</strain>
    </source>
</reference>
<accession>A0A0R0KR97</accession>
<dbReference type="EnsemblPlants" id="KRH69351">
    <property type="protein sequence ID" value="KRH69351"/>
    <property type="gene ID" value="GLYMA_02G021000"/>
</dbReference>
<dbReference type="Proteomes" id="UP000008827">
    <property type="component" value="Chromosome 2"/>
</dbReference>
<protein>
    <submittedName>
        <fullName evidence="1 2">Uncharacterized protein</fullName>
    </submittedName>
</protein>
<organism evidence="1">
    <name type="scientific">Glycine max</name>
    <name type="common">Soybean</name>
    <name type="synonym">Glycine hispida</name>
    <dbReference type="NCBI Taxonomy" id="3847"/>
    <lineage>
        <taxon>Eukaryota</taxon>
        <taxon>Viridiplantae</taxon>
        <taxon>Streptophyta</taxon>
        <taxon>Embryophyta</taxon>
        <taxon>Tracheophyta</taxon>
        <taxon>Spermatophyta</taxon>
        <taxon>Magnoliopsida</taxon>
        <taxon>eudicotyledons</taxon>
        <taxon>Gunneridae</taxon>
        <taxon>Pentapetalae</taxon>
        <taxon>rosids</taxon>
        <taxon>fabids</taxon>
        <taxon>Fabales</taxon>
        <taxon>Fabaceae</taxon>
        <taxon>Papilionoideae</taxon>
        <taxon>50 kb inversion clade</taxon>
        <taxon>NPAAA clade</taxon>
        <taxon>indigoferoid/millettioid clade</taxon>
        <taxon>Phaseoleae</taxon>
        <taxon>Glycine</taxon>
        <taxon>Glycine subgen. Soja</taxon>
    </lineage>
</organism>
<evidence type="ECO:0000313" key="3">
    <source>
        <dbReference type="Proteomes" id="UP000008827"/>
    </source>
</evidence>
<evidence type="ECO:0000313" key="1">
    <source>
        <dbReference type="EMBL" id="KRH69351.1"/>
    </source>
</evidence>
<dbReference type="Gramene" id="KRH69351">
    <property type="protein sequence ID" value="KRH69351"/>
    <property type="gene ID" value="GLYMA_02G021000"/>
</dbReference>
<keyword evidence="3" id="KW-1185">Reference proteome</keyword>
<evidence type="ECO:0000313" key="2">
    <source>
        <dbReference type="EnsemblPlants" id="KRH69351"/>
    </source>
</evidence>
<proteinExistence type="predicted"/>
<gene>
    <name evidence="1" type="ORF">GLYMA_02G021000</name>
</gene>
<dbReference type="AlphaFoldDB" id="A0A0R0KR97"/>
<reference evidence="1" key="3">
    <citation type="submission" date="2018-07" db="EMBL/GenBank/DDBJ databases">
        <title>WGS assembly of Glycine max.</title>
        <authorList>
            <person name="Schmutz J."/>
            <person name="Cannon S."/>
            <person name="Schlueter J."/>
            <person name="Ma J."/>
            <person name="Mitros T."/>
            <person name="Nelson W."/>
            <person name="Hyten D."/>
            <person name="Song Q."/>
            <person name="Thelen J."/>
            <person name="Cheng J."/>
            <person name="Xu D."/>
            <person name="Hellsten U."/>
            <person name="May G."/>
            <person name="Yu Y."/>
            <person name="Sakurai T."/>
            <person name="Umezawa T."/>
            <person name="Bhattacharyya M."/>
            <person name="Sandhu D."/>
            <person name="Valliyodan B."/>
            <person name="Lindquist E."/>
            <person name="Peto M."/>
            <person name="Grant D."/>
            <person name="Shu S."/>
            <person name="Goodstein D."/>
            <person name="Barry K."/>
            <person name="Futrell-Griggs M."/>
            <person name="Abernathy B."/>
            <person name="Du J."/>
            <person name="Tian Z."/>
            <person name="Zhu L."/>
            <person name="Gill N."/>
            <person name="Joshi T."/>
            <person name="Libault M."/>
            <person name="Sethuraman A."/>
            <person name="Zhang X."/>
            <person name="Shinozaki K."/>
            <person name="Nguyen H."/>
            <person name="Wing R."/>
            <person name="Cregan P."/>
            <person name="Specht J."/>
            <person name="Grimwood J."/>
            <person name="Rokhsar D."/>
            <person name="Stacey G."/>
            <person name="Shoemaker R."/>
            <person name="Jackson S."/>
        </authorList>
    </citation>
    <scope>NUCLEOTIDE SEQUENCE</scope>
    <source>
        <tissue evidence="1">Callus</tissue>
    </source>
</reference>